<accession>A0A6I6N939</accession>
<dbReference type="InterPro" id="IPR007278">
    <property type="entry name" value="DUF397"/>
</dbReference>
<gene>
    <name evidence="2" type="ORF">GQF42_31210</name>
</gene>
<dbReference type="Proteomes" id="UP000436138">
    <property type="component" value="Chromosome"/>
</dbReference>
<proteinExistence type="predicted"/>
<evidence type="ECO:0000313" key="3">
    <source>
        <dbReference type="Proteomes" id="UP000436138"/>
    </source>
</evidence>
<reference evidence="2 3" key="1">
    <citation type="submission" date="2019-12" db="EMBL/GenBank/DDBJ databases">
        <title>Streptomyces sp. strain T44 isolated from rhizosphere soil of Broussonetia papyrifera.</title>
        <authorList>
            <person name="Mo P."/>
        </authorList>
    </citation>
    <scope>NUCLEOTIDE SEQUENCE [LARGE SCALE GENOMIC DNA]</scope>
    <source>
        <strain evidence="2 3">T44</strain>
    </source>
</reference>
<dbReference type="AlphaFoldDB" id="A0A6I6N939"/>
<name>A0A6I6N939_9ACTN</name>
<dbReference type="Pfam" id="PF04149">
    <property type="entry name" value="DUF397"/>
    <property type="match status" value="1"/>
</dbReference>
<protein>
    <submittedName>
        <fullName evidence="2">DUF397 domain-containing protein</fullName>
    </submittedName>
</protein>
<keyword evidence="3" id="KW-1185">Reference proteome</keyword>
<organism evidence="2 3">
    <name type="scientific">Streptomyces broussonetiae</name>
    <dbReference type="NCBI Taxonomy" id="2686304"/>
    <lineage>
        <taxon>Bacteria</taxon>
        <taxon>Bacillati</taxon>
        <taxon>Actinomycetota</taxon>
        <taxon>Actinomycetes</taxon>
        <taxon>Kitasatosporales</taxon>
        <taxon>Streptomycetaceae</taxon>
        <taxon>Streptomyces</taxon>
    </lineage>
</organism>
<sequence>MSQLKWIKSSFSEASGNNCIETAEKGQLIAMRDSRHPDLVHTSVWRNAWSRFAEAAAGGLLAAR</sequence>
<dbReference type="KEGG" id="sbro:GQF42_31210"/>
<evidence type="ECO:0000313" key="2">
    <source>
        <dbReference type="EMBL" id="QHA07179.1"/>
    </source>
</evidence>
<feature type="domain" description="DUF397" evidence="1">
    <location>
        <begin position="4"/>
        <end position="56"/>
    </location>
</feature>
<dbReference type="EMBL" id="CP047020">
    <property type="protein sequence ID" value="QHA07179.1"/>
    <property type="molecule type" value="Genomic_DNA"/>
</dbReference>
<evidence type="ECO:0000259" key="1">
    <source>
        <dbReference type="Pfam" id="PF04149"/>
    </source>
</evidence>
<dbReference type="RefSeq" id="WP_158925420.1">
    <property type="nucleotide sequence ID" value="NZ_CP047020.1"/>
</dbReference>